<dbReference type="Proteomes" id="UP000676336">
    <property type="component" value="Unassembled WGS sequence"/>
</dbReference>
<feature type="region of interest" description="Disordered" evidence="1">
    <location>
        <begin position="59"/>
        <end position="83"/>
    </location>
</feature>
<proteinExistence type="predicted"/>
<protein>
    <submittedName>
        <fullName evidence="2">Uncharacterized protein</fullName>
    </submittedName>
</protein>
<feature type="non-terminal residue" evidence="2">
    <location>
        <position position="83"/>
    </location>
</feature>
<reference evidence="2" key="1">
    <citation type="submission" date="2021-02" db="EMBL/GenBank/DDBJ databases">
        <authorList>
            <person name="Nowell W R."/>
        </authorList>
    </citation>
    <scope>NUCLEOTIDE SEQUENCE</scope>
</reference>
<evidence type="ECO:0000313" key="3">
    <source>
        <dbReference type="Proteomes" id="UP000676336"/>
    </source>
</evidence>
<comment type="caution">
    <text evidence="2">The sequence shown here is derived from an EMBL/GenBank/DDBJ whole genome shotgun (WGS) entry which is preliminary data.</text>
</comment>
<accession>A0A8S2X496</accession>
<dbReference type="EMBL" id="CAJOBI010075900">
    <property type="protein sequence ID" value="CAF4477822.1"/>
    <property type="molecule type" value="Genomic_DNA"/>
</dbReference>
<dbReference type="AlphaFoldDB" id="A0A8S2X496"/>
<sequence length="83" mass="9107">FVFKIDFHGQLSTPIALPKPSISSQVHSTPDVQISRFDKDPITSKAAFARSQLAKRLSVNQGQQRSIPIQSLSNTANNDLNTT</sequence>
<evidence type="ECO:0000313" key="2">
    <source>
        <dbReference type="EMBL" id="CAF4477822.1"/>
    </source>
</evidence>
<name>A0A8S2X496_9BILA</name>
<feature type="non-terminal residue" evidence="2">
    <location>
        <position position="1"/>
    </location>
</feature>
<gene>
    <name evidence="2" type="ORF">SMN809_LOCUS33899</name>
</gene>
<evidence type="ECO:0000256" key="1">
    <source>
        <dbReference type="SAM" id="MobiDB-lite"/>
    </source>
</evidence>
<organism evidence="2 3">
    <name type="scientific">Rotaria magnacalcarata</name>
    <dbReference type="NCBI Taxonomy" id="392030"/>
    <lineage>
        <taxon>Eukaryota</taxon>
        <taxon>Metazoa</taxon>
        <taxon>Spiralia</taxon>
        <taxon>Gnathifera</taxon>
        <taxon>Rotifera</taxon>
        <taxon>Eurotatoria</taxon>
        <taxon>Bdelloidea</taxon>
        <taxon>Philodinida</taxon>
        <taxon>Philodinidae</taxon>
        <taxon>Rotaria</taxon>
    </lineage>
</organism>